<sequence length="65" mass="7876">MDFPWLYQMGVTCLGFTHRTVRQQYIGSWMDLFEIYKRHHNFMTKRGLFSVSDNREEEISTLDVL</sequence>
<organism evidence="1">
    <name type="scientific">Siphoviridae sp. ctkL634</name>
    <dbReference type="NCBI Taxonomy" id="2826442"/>
    <lineage>
        <taxon>Viruses</taxon>
        <taxon>Duplodnaviria</taxon>
        <taxon>Heunggongvirae</taxon>
        <taxon>Uroviricota</taxon>
        <taxon>Caudoviricetes</taxon>
    </lineage>
</organism>
<accession>A0A8S5MIJ7</accession>
<evidence type="ECO:0000313" key="1">
    <source>
        <dbReference type="EMBL" id="DAD82060.1"/>
    </source>
</evidence>
<name>A0A8S5MIJ7_9CAUD</name>
<reference evidence="1" key="1">
    <citation type="journal article" date="2021" name="Proc. Natl. Acad. Sci. U.S.A.">
        <title>A Catalog of Tens of Thousands of Viruses from Human Metagenomes Reveals Hidden Associations with Chronic Diseases.</title>
        <authorList>
            <person name="Tisza M.J."/>
            <person name="Buck C.B."/>
        </authorList>
    </citation>
    <scope>NUCLEOTIDE SEQUENCE</scope>
    <source>
        <strain evidence="1">CtkL634</strain>
    </source>
</reference>
<protein>
    <submittedName>
        <fullName evidence="1">Coat F domain protein</fullName>
    </submittedName>
</protein>
<dbReference type="EMBL" id="BK014911">
    <property type="protein sequence ID" value="DAD82060.1"/>
    <property type="molecule type" value="Genomic_DNA"/>
</dbReference>
<proteinExistence type="predicted"/>